<evidence type="ECO:0000256" key="4">
    <source>
        <dbReference type="ARBA" id="ARBA00022777"/>
    </source>
</evidence>
<dbReference type="Proteomes" id="UP001500956">
    <property type="component" value="Unassembled WGS sequence"/>
</dbReference>
<dbReference type="InterPro" id="IPR029056">
    <property type="entry name" value="Ribokinase-like"/>
</dbReference>
<evidence type="ECO:0000256" key="2">
    <source>
        <dbReference type="ARBA" id="ARBA00022679"/>
    </source>
</evidence>
<reference evidence="8" key="1">
    <citation type="journal article" date="2019" name="Int. J. Syst. Evol. Microbiol.">
        <title>The Global Catalogue of Microorganisms (GCM) 10K type strain sequencing project: providing services to taxonomists for standard genome sequencing and annotation.</title>
        <authorList>
            <consortium name="The Broad Institute Genomics Platform"/>
            <consortium name="The Broad Institute Genome Sequencing Center for Infectious Disease"/>
            <person name="Wu L."/>
            <person name="Ma J."/>
        </authorList>
    </citation>
    <scope>NUCLEOTIDE SEQUENCE [LARGE SCALE GENOMIC DNA]</scope>
    <source>
        <strain evidence="8">JCM 18063</strain>
    </source>
</reference>
<gene>
    <name evidence="7" type="ORF">GCM10023216_09650</name>
</gene>
<organism evidence="7 8">
    <name type="scientific">Isoptericola chiayiensis</name>
    <dbReference type="NCBI Taxonomy" id="579446"/>
    <lineage>
        <taxon>Bacteria</taxon>
        <taxon>Bacillati</taxon>
        <taxon>Actinomycetota</taxon>
        <taxon>Actinomycetes</taxon>
        <taxon>Micrococcales</taxon>
        <taxon>Promicromonosporaceae</taxon>
        <taxon>Isoptericola</taxon>
    </lineage>
</organism>
<evidence type="ECO:0000256" key="1">
    <source>
        <dbReference type="ARBA" id="ARBA00010688"/>
    </source>
</evidence>
<dbReference type="PANTHER" id="PTHR43085:SF1">
    <property type="entry name" value="PSEUDOURIDINE KINASE-RELATED"/>
    <property type="match status" value="1"/>
</dbReference>
<keyword evidence="8" id="KW-1185">Reference proteome</keyword>
<dbReference type="Gene3D" id="3.40.1190.20">
    <property type="match status" value="1"/>
</dbReference>
<proteinExistence type="inferred from homology"/>
<name>A0ABP8Y849_9MICO</name>
<comment type="caution">
    <text evidence="7">The sequence shown here is derived from an EMBL/GenBank/DDBJ whole genome shotgun (WGS) entry which is preliminary data.</text>
</comment>
<keyword evidence="5" id="KW-0067">ATP-binding</keyword>
<evidence type="ECO:0000256" key="5">
    <source>
        <dbReference type="ARBA" id="ARBA00022840"/>
    </source>
</evidence>
<dbReference type="InterPro" id="IPR011611">
    <property type="entry name" value="PfkB_dom"/>
</dbReference>
<dbReference type="InterPro" id="IPR002173">
    <property type="entry name" value="Carboh/pur_kinase_PfkB_CS"/>
</dbReference>
<dbReference type="Pfam" id="PF00294">
    <property type="entry name" value="PfkB"/>
    <property type="match status" value="1"/>
</dbReference>
<feature type="domain" description="Carbohydrate kinase PfkB" evidence="6">
    <location>
        <begin position="8"/>
        <end position="296"/>
    </location>
</feature>
<dbReference type="EMBL" id="BAABID010000006">
    <property type="protein sequence ID" value="GAA4722493.1"/>
    <property type="molecule type" value="Genomic_DNA"/>
</dbReference>
<comment type="similarity">
    <text evidence="1">Belongs to the carbohydrate kinase PfkB family.</text>
</comment>
<keyword evidence="4 7" id="KW-0418">Kinase</keyword>
<dbReference type="PROSITE" id="PS00584">
    <property type="entry name" value="PFKB_KINASES_2"/>
    <property type="match status" value="1"/>
</dbReference>
<evidence type="ECO:0000313" key="7">
    <source>
        <dbReference type="EMBL" id="GAA4722493.1"/>
    </source>
</evidence>
<dbReference type="CDD" id="cd01166">
    <property type="entry name" value="KdgK"/>
    <property type="match status" value="1"/>
</dbReference>
<keyword evidence="2" id="KW-0808">Transferase</keyword>
<dbReference type="InterPro" id="IPR050306">
    <property type="entry name" value="PfkB_Carbo_kinase"/>
</dbReference>
<evidence type="ECO:0000313" key="8">
    <source>
        <dbReference type="Proteomes" id="UP001500956"/>
    </source>
</evidence>
<dbReference type="GO" id="GO:0016301">
    <property type="term" value="F:kinase activity"/>
    <property type="evidence" value="ECO:0007669"/>
    <property type="project" value="UniProtKB-KW"/>
</dbReference>
<dbReference type="PANTHER" id="PTHR43085">
    <property type="entry name" value="HEXOKINASE FAMILY MEMBER"/>
    <property type="match status" value="1"/>
</dbReference>
<dbReference type="SUPFAM" id="SSF53613">
    <property type="entry name" value="Ribokinase-like"/>
    <property type="match status" value="1"/>
</dbReference>
<protein>
    <submittedName>
        <fullName evidence="7">Sugar kinase</fullName>
    </submittedName>
</protein>
<keyword evidence="3" id="KW-0547">Nucleotide-binding</keyword>
<evidence type="ECO:0000259" key="6">
    <source>
        <dbReference type="Pfam" id="PF00294"/>
    </source>
</evidence>
<dbReference type="RefSeq" id="WP_172150732.1">
    <property type="nucleotide sequence ID" value="NZ_BAABID010000006.1"/>
</dbReference>
<accession>A0ABP8Y849</accession>
<sequence>MTAPGPVLTVGETMVLVGSTRPEPLQHSTLMSLGMGGAESNVAIGLRRLGAPAAWIGRVGADSAGDLVERLLRGEDVATTCLRDDGAPTGLMLKERRSTMETRIWYYRAGSAGSRLGPEDVPDDAVRSASMLHLTGITPALSPSARALTLDLVDRAVAFGVPVSFDLNYRSSLWSADDARRLYARVVPRCEIVFAGLDEAALLGCDEHDAPTAARQLRDLGARTAVVKRGAQGAVAASEGGEFSAPGVPVDVRDTVGAGDAFVAGFLADALAGRDVSTALATATAVGAYACTGDGDWEVLPRRSELARLSSSEPVTR</sequence>
<evidence type="ECO:0000256" key="3">
    <source>
        <dbReference type="ARBA" id="ARBA00022741"/>
    </source>
</evidence>